<dbReference type="InterPro" id="IPR008909">
    <property type="entry name" value="DALR_anticod-bd"/>
</dbReference>
<dbReference type="NCBIfam" id="TIGR00456">
    <property type="entry name" value="argS"/>
    <property type="match status" value="1"/>
</dbReference>
<comment type="catalytic activity">
    <reaction evidence="8">
        <text>tRNA(Arg) + L-arginine + ATP = L-arginyl-tRNA(Arg) + AMP + diphosphate</text>
        <dbReference type="Rhea" id="RHEA:20301"/>
        <dbReference type="Rhea" id="RHEA-COMP:9658"/>
        <dbReference type="Rhea" id="RHEA-COMP:9673"/>
        <dbReference type="ChEBI" id="CHEBI:30616"/>
        <dbReference type="ChEBI" id="CHEBI:32682"/>
        <dbReference type="ChEBI" id="CHEBI:33019"/>
        <dbReference type="ChEBI" id="CHEBI:78442"/>
        <dbReference type="ChEBI" id="CHEBI:78513"/>
        <dbReference type="ChEBI" id="CHEBI:456215"/>
        <dbReference type="EC" id="6.1.1.19"/>
    </reaction>
</comment>
<dbReference type="PANTHER" id="PTHR11956:SF5">
    <property type="entry name" value="ARGININE--TRNA LIGASE, CYTOPLASMIC"/>
    <property type="match status" value="1"/>
</dbReference>
<evidence type="ECO:0000256" key="5">
    <source>
        <dbReference type="ARBA" id="ARBA00022840"/>
    </source>
</evidence>
<keyword evidence="4 9" id="KW-0547">Nucleotide-binding</keyword>
<evidence type="ECO:0000259" key="10">
    <source>
        <dbReference type="PROSITE" id="PS51724"/>
    </source>
</evidence>
<dbReference type="InterPro" id="IPR036680">
    <property type="entry name" value="SPOR-like_sf"/>
</dbReference>
<gene>
    <name evidence="11" type="ORF">NMOB1V02_LOCUS10637</name>
</gene>
<dbReference type="EMBL" id="OA886714">
    <property type="protein sequence ID" value="CAD7283019.1"/>
    <property type="molecule type" value="Genomic_DNA"/>
</dbReference>
<keyword evidence="12" id="KW-1185">Reference proteome</keyword>
<dbReference type="InterPro" id="IPR005148">
    <property type="entry name" value="Arg-tRNA-synth_N"/>
</dbReference>
<evidence type="ECO:0000256" key="1">
    <source>
        <dbReference type="ARBA" id="ARBA00005594"/>
    </source>
</evidence>
<name>A0A7R9BYH6_9CRUS</name>
<dbReference type="InterPro" id="IPR036695">
    <property type="entry name" value="Arg-tRNA-synth_N_sf"/>
</dbReference>
<dbReference type="HAMAP" id="MF_00123">
    <property type="entry name" value="Arg_tRNA_synth"/>
    <property type="match status" value="1"/>
</dbReference>
<feature type="domain" description="SPOR" evidence="10">
    <location>
        <begin position="636"/>
        <end position="714"/>
    </location>
</feature>
<dbReference type="SUPFAM" id="SSF110997">
    <property type="entry name" value="Sporulation related repeat"/>
    <property type="match status" value="1"/>
</dbReference>
<dbReference type="Pfam" id="PF03485">
    <property type="entry name" value="Arg_tRNA_synt_N"/>
    <property type="match status" value="1"/>
</dbReference>
<dbReference type="Proteomes" id="UP000678499">
    <property type="component" value="Unassembled WGS sequence"/>
</dbReference>
<dbReference type="GO" id="GO:0042834">
    <property type="term" value="F:peptidoglycan binding"/>
    <property type="evidence" value="ECO:0007669"/>
    <property type="project" value="InterPro"/>
</dbReference>
<dbReference type="GO" id="GO:0006420">
    <property type="term" value="P:arginyl-tRNA aminoacylation"/>
    <property type="evidence" value="ECO:0007669"/>
    <property type="project" value="InterPro"/>
</dbReference>
<evidence type="ECO:0000313" key="12">
    <source>
        <dbReference type="Proteomes" id="UP000678499"/>
    </source>
</evidence>
<dbReference type="Gene3D" id="3.30.70.1070">
    <property type="entry name" value="Sporulation related repeat"/>
    <property type="match status" value="1"/>
</dbReference>
<dbReference type="InterPro" id="IPR007730">
    <property type="entry name" value="SPOR-like_dom"/>
</dbReference>
<dbReference type="SUPFAM" id="SSF47323">
    <property type="entry name" value="Anticodon-binding domain of a subclass of class I aminoacyl-tRNA synthetases"/>
    <property type="match status" value="1"/>
</dbReference>
<dbReference type="PROSITE" id="PS51724">
    <property type="entry name" value="SPOR"/>
    <property type="match status" value="1"/>
</dbReference>
<dbReference type="InterPro" id="IPR001278">
    <property type="entry name" value="Arg-tRNA-ligase"/>
</dbReference>
<evidence type="ECO:0000256" key="7">
    <source>
        <dbReference type="ARBA" id="ARBA00023146"/>
    </source>
</evidence>
<dbReference type="Pfam" id="PF05036">
    <property type="entry name" value="SPOR"/>
    <property type="match status" value="1"/>
</dbReference>
<dbReference type="SMART" id="SM00836">
    <property type="entry name" value="DALR_1"/>
    <property type="match status" value="1"/>
</dbReference>
<dbReference type="GO" id="GO:0005737">
    <property type="term" value="C:cytoplasm"/>
    <property type="evidence" value="ECO:0007669"/>
    <property type="project" value="InterPro"/>
</dbReference>
<protein>
    <recommendedName>
        <fullName evidence="2">arginine--tRNA ligase</fullName>
        <ecNumber evidence="2">6.1.1.19</ecNumber>
    </recommendedName>
</protein>
<sequence length="714" mass="79219">MNTAIQAALEHAVQNLQAEGVLPADWNNSSNLTRTKDRSHGDFASNIAMIASKAAGMKPRDLAEKILAALPEVADISKAEIAGPGFINFFLNADQRFAVLDQIQAQGKQFGRTQANAAKKIQVEFVSANPTSSLHVGHGRGAAYGMTVATLLEATGATVDREYYVNDAGRQMDILATSTYLRYLELTGQELVFPKNAYQGDYVKEIAQSIIDADGDAYVRPVADVYKDVPEDVQYAEELDAEGNKVVLSGDKEKHIDGLIHNSQSLIGEAYRVFHQAALNAILDDIKDDLGEFGVTFNQWFSEASLTDKIDEALETLEQRGFLYEKDGNIWFKSTEFGDEKDRVVKRRNGQTTYFASDIAYHLNKLQRGYTDIIDIWGSDHHGYISRVKAAIDALGYDSKKLTVLLVQFVSLWRGGEMVQMSSRSGQFVTLRDLRKEVGNDAARFYYVMRKSEQHIDFDLDLAVSQSKDNAVYYIQYAHARVNRMVDVKAPEKGISFDRSKAADYDATLLTLDAETEILAKLAAYPEIVLRAANSYEPHQVGNYLKELAALFHALLLWKPWAPVKPKGQITSEHYQEETNKDYRFYDLLPQQQVTPIPDQAIPETKDNPSTVVIVEAPAAEESTPAEPGLTEAAPTPQAPSFILQVRSYPDPDSADARRAEIILNGLSADVVKTVEGGQTWYRVISGPYDSQEAAVIAQQTLQHSGIDSIVVKR</sequence>
<dbReference type="CDD" id="cd00671">
    <property type="entry name" value="ArgRS_core"/>
    <property type="match status" value="1"/>
</dbReference>
<dbReference type="SMART" id="SM01016">
    <property type="entry name" value="Arg_tRNA_synt_N"/>
    <property type="match status" value="1"/>
</dbReference>
<reference evidence="11" key="1">
    <citation type="submission" date="2020-11" db="EMBL/GenBank/DDBJ databases">
        <authorList>
            <person name="Tran Van P."/>
        </authorList>
    </citation>
    <scope>NUCLEOTIDE SEQUENCE</scope>
</reference>
<dbReference type="InterPro" id="IPR035684">
    <property type="entry name" value="ArgRS_core"/>
</dbReference>
<accession>A0A7R9BYH6</accession>
<dbReference type="PRINTS" id="PR01038">
    <property type="entry name" value="TRNASYNTHARG"/>
</dbReference>
<dbReference type="Gene3D" id="3.40.50.620">
    <property type="entry name" value="HUPs"/>
    <property type="match status" value="1"/>
</dbReference>
<evidence type="ECO:0000256" key="6">
    <source>
        <dbReference type="ARBA" id="ARBA00022917"/>
    </source>
</evidence>
<evidence type="ECO:0000256" key="4">
    <source>
        <dbReference type="ARBA" id="ARBA00022741"/>
    </source>
</evidence>
<dbReference type="Pfam" id="PF05746">
    <property type="entry name" value="DALR_1"/>
    <property type="match status" value="1"/>
</dbReference>
<evidence type="ECO:0000256" key="9">
    <source>
        <dbReference type="RuleBase" id="RU363038"/>
    </source>
</evidence>
<comment type="similarity">
    <text evidence="1 9">Belongs to the class-I aminoacyl-tRNA synthetase family.</text>
</comment>
<dbReference type="EMBL" id="CAJPEX010004677">
    <property type="protein sequence ID" value="CAG0923171.1"/>
    <property type="molecule type" value="Genomic_DNA"/>
</dbReference>
<dbReference type="SUPFAM" id="SSF52374">
    <property type="entry name" value="Nucleotidylyl transferase"/>
    <property type="match status" value="1"/>
</dbReference>
<dbReference type="EC" id="6.1.1.19" evidence="2"/>
<evidence type="ECO:0000313" key="11">
    <source>
        <dbReference type="EMBL" id="CAD7283019.1"/>
    </source>
</evidence>
<keyword evidence="5 9" id="KW-0067">ATP-binding</keyword>
<keyword evidence="3 9" id="KW-0436">Ligase</keyword>
<dbReference type="Gene3D" id="1.10.730.10">
    <property type="entry name" value="Isoleucyl-tRNA Synthetase, Domain 1"/>
    <property type="match status" value="1"/>
</dbReference>
<dbReference type="GO" id="GO:0004814">
    <property type="term" value="F:arginine-tRNA ligase activity"/>
    <property type="evidence" value="ECO:0007669"/>
    <property type="project" value="UniProtKB-EC"/>
</dbReference>
<keyword evidence="7 9" id="KW-0030">Aminoacyl-tRNA synthetase</keyword>
<proteinExistence type="inferred from homology"/>
<dbReference type="PANTHER" id="PTHR11956">
    <property type="entry name" value="ARGINYL-TRNA SYNTHETASE"/>
    <property type="match status" value="1"/>
</dbReference>
<dbReference type="SUPFAM" id="SSF55190">
    <property type="entry name" value="Arginyl-tRNA synthetase (ArgRS), N-terminal 'additional' domain"/>
    <property type="match status" value="1"/>
</dbReference>
<dbReference type="Gene3D" id="3.30.1360.70">
    <property type="entry name" value="Arginyl tRNA synthetase N-terminal domain"/>
    <property type="match status" value="1"/>
</dbReference>
<dbReference type="InterPro" id="IPR009080">
    <property type="entry name" value="tRNAsynth_Ia_anticodon-bd"/>
</dbReference>
<evidence type="ECO:0000256" key="8">
    <source>
        <dbReference type="ARBA" id="ARBA00049339"/>
    </source>
</evidence>
<dbReference type="OrthoDB" id="6732233at2759"/>
<dbReference type="InterPro" id="IPR014729">
    <property type="entry name" value="Rossmann-like_a/b/a_fold"/>
</dbReference>
<evidence type="ECO:0000256" key="2">
    <source>
        <dbReference type="ARBA" id="ARBA00012837"/>
    </source>
</evidence>
<dbReference type="GO" id="GO:0005524">
    <property type="term" value="F:ATP binding"/>
    <property type="evidence" value="ECO:0007669"/>
    <property type="project" value="UniProtKB-KW"/>
</dbReference>
<dbReference type="AlphaFoldDB" id="A0A7R9BYH6"/>
<organism evidence="11">
    <name type="scientific">Notodromas monacha</name>
    <dbReference type="NCBI Taxonomy" id="399045"/>
    <lineage>
        <taxon>Eukaryota</taxon>
        <taxon>Metazoa</taxon>
        <taxon>Ecdysozoa</taxon>
        <taxon>Arthropoda</taxon>
        <taxon>Crustacea</taxon>
        <taxon>Oligostraca</taxon>
        <taxon>Ostracoda</taxon>
        <taxon>Podocopa</taxon>
        <taxon>Podocopida</taxon>
        <taxon>Cypridocopina</taxon>
        <taxon>Cypridoidea</taxon>
        <taxon>Cyprididae</taxon>
        <taxon>Notodromas</taxon>
    </lineage>
</organism>
<evidence type="ECO:0000256" key="3">
    <source>
        <dbReference type="ARBA" id="ARBA00022598"/>
    </source>
</evidence>
<dbReference type="Pfam" id="PF00750">
    <property type="entry name" value="tRNA-synt_1d"/>
    <property type="match status" value="2"/>
</dbReference>
<keyword evidence="6 9" id="KW-0648">Protein biosynthesis</keyword>